<dbReference type="GO" id="GO:0031982">
    <property type="term" value="C:vesicle"/>
    <property type="evidence" value="ECO:0007669"/>
    <property type="project" value="TreeGrafter"/>
</dbReference>
<keyword evidence="3" id="KW-1185">Reference proteome</keyword>
<dbReference type="Proteomes" id="UP000472267">
    <property type="component" value="Chromosome 5"/>
</dbReference>
<reference evidence="2" key="3">
    <citation type="submission" date="2025-09" db="UniProtKB">
        <authorList>
            <consortium name="Ensembl"/>
        </authorList>
    </citation>
    <scope>IDENTIFICATION</scope>
</reference>
<name>A0A672IS65_SALFA</name>
<reference evidence="2" key="2">
    <citation type="submission" date="2025-08" db="UniProtKB">
        <authorList>
            <consortium name="Ensembl"/>
        </authorList>
    </citation>
    <scope>IDENTIFICATION</scope>
</reference>
<dbReference type="InParanoid" id="A0A672IS65"/>
<organism evidence="2 3">
    <name type="scientific">Salarias fasciatus</name>
    <name type="common">Jewelled blenny</name>
    <name type="synonym">Blennius fasciatus</name>
    <dbReference type="NCBI Taxonomy" id="181472"/>
    <lineage>
        <taxon>Eukaryota</taxon>
        <taxon>Metazoa</taxon>
        <taxon>Chordata</taxon>
        <taxon>Craniata</taxon>
        <taxon>Vertebrata</taxon>
        <taxon>Euteleostomi</taxon>
        <taxon>Actinopterygii</taxon>
        <taxon>Neopterygii</taxon>
        <taxon>Teleostei</taxon>
        <taxon>Neoteleostei</taxon>
        <taxon>Acanthomorphata</taxon>
        <taxon>Ovalentaria</taxon>
        <taxon>Blenniimorphae</taxon>
        <taxon>Blenniiformes</taxon>
        <taxon>Blennioidei</taxon>
        <taxon>Blenniidae</taxon>
        <taxon>Salariinae</taxon>
        <taxon>Salarias</taxon>
    </lineage>
</organism>
<evidence type="ECO:0000313" key="3">
    <source>
        <dbReference type="Proteomes" id="UP000472267"/>
    </source>
</evidence>
<dbReference type="InterPro" id="IPR011993">
    <property type="entry name" value="PH-like_dom_sf"/>
</dbReference>
<dbReference type="Pfam" id="PF08416">
    <property type="entry name" value="PTB"/>
    <property type="match status" value="1"/>
</dbReference>
<feature type="domain" description="PTB" evidence="1">
    <location>
        <begin position="67"/>
        <end position="187"/>
    </location>
</feature>
<reference evidence="2" key="1">
    <citation type="submission" date="2019-06" db="EMBL/GenBank/DDBJ databases">
        <authorList>
            <consortium name="Wellcome Sanger Institute Data Sharing"/>
        </authorList>
    </citation>
    <scope>NUCLEOTIDE SEQUENCE [LARGE SCALE GENOMIC DNA]</scope>
</reference>
<evidence type="ECO:0000259" key="1">
    <source>
        <dbReference type="Pfam" id="PF08416"/>
    </source>
</evidence>
<dbReference type="InterPro" id="IPR033928">
    <property type="entry name" value="EPS8_PTB"/>
</dbReference>
<proteinExistence type="predicted"/>
<protein>
    <recommendedName>
        <fullName evidence="1">PTB domain-containing protein</fullName>
    </recommendedName>
</protein>
<evidence type="ECO:0000313" key="2">
    <source>
        <dbReference type="Ensembl" id="ENSSFAP00005044726.1"/>
    </source>
</evidence>
<dbReference type="GO" id="GO:0035023">
    <property type="term" value="P:regulation of Rho protein signal transduction"/>
    <property type="evidence" value="ECO:0007669"/>
    <property type="project" value="TreeGrafter"/>
</dbReference>
<sequence length="203" mass="23420">MKCPQRCQVCPDPAGSPSTVRQLPCLATFQAYSVIRMTAIYMFIFDHSTVQRKDYATSINQMMDKFQYRVEHLFTCDLDGRELRNIIDCVERLKLLDQLGRVWGQDMLLEVHDTSLLLIDIETKEELESVALGDVQGLKAVLNTGVFNSLLTVSVQPRRKRTTTVFMFQCDDVRVRANAWRWSEDVESNVLTFFTGYFESDVK</sequence>
<dbReference type="SUPFAM" id="SSF50729">
    <property type="entry name" value="PH domain-like"/>
    <property type="match status" value="1"/>
</dbReference>
<dbReference type="GO" id="GO:1900029">
    <property type="term" value="P:positive regulation of ruffle assembly"/>
    <property type="evidence" value="ECO:0007669"/>
    <property type="project" value="TreeGrafter"/>
</dbReference>
<dbReference type="InterPro" id="IPR039801">
    <property type="entry name" value="EPS8-like"/>
</dbReference>
<dbReference type="PANTHER" id="PTHR12287:SF22">
    <property type="entry name" value="EPIDERMAL GROWTH FACTOR RECEPTOR KINASE SUBSTRATE 8-LIKE PROTEIN 3"/>
    <property type="match status" value="1"/>
</dbReference>
<dbReference type="GO" id="GO:0007266">
    <property type="term" value="P:Rho protein signal transduction"/>
    <property type="evidence" value="ECO:0007669"/>
    <property type="project" value="TreeGrafter"/>
</dbReference>
<dbReference type="CDD" id="cd01210">
    <property type="entry name" value="PTB_EPS8"/>
    <property type="match status" value="1"/>
</dbReference>
<dbReference type="GO" id="GO:0003779">
    <property type="term" value="F:actin binding"/>
    <property type="evidence" value="ECO:0007669"/>
    <property type="project" value="TreeGrafter"/>
</dbReference>
<dbReference type="Gene3D" id="2.30.29.30">
    <property type="entry name" value="Pleckstrin-homology domain (PH domain)/Phosphotyrosine-binding domain (PTB)"/>
    <property type="match status" value="1"/>
</dbReference>
<dbReference type="GO" id="GO:0032587">
    <property type="term" value="C:ruffle membrane"/>
    <property type="evidence" value="ECO:0007669"/>
    <property type="project" value="TreeGrafter"/>
</dbReference>
<accession>A0A672IS65</accession>
<dbReference type="InterPro" id="IPR013625">
    <property type="entry name" value="PTB"/>
</dbReference>
<dbReference type="AlphaFoldDB" id="A0A672IS65"/>
<dbReference type="Ensembl" id="ENSSFAT00005046296.1">
    <property type="protein sequence ID" value="ENSSFAP00005044726.1"/>
    <property type="gene ID" value="ENSSFAG00005021980.1"/>
</dbReference>
<dbReference type="PANTHER" id="PTHR12287">
    <property type="entry name" value="EPIDERMAL GROWTH FACTOR RECEPTOR KINASE SUBSTRATE EPS8-RELATED PROTEIN"/>
    <property type="match status" value="1"/>
</dbReference>